<reference evidence="2 3" key="1">
    <citation type="journal article" date="2016" name="Nat. Commun.">
        <title>Thousands of microbial genomes shed light on interconnected biogeochemical processes in an aquifer system.</title>
        <authorList>
            <person name="Anantharaman K."/>
            <person name="Brown C.T."/>
            <person name="Hug L.A."/>
            <person name="Sharon I."/>
            <person name="Castelle C.J."/>
            <person name="Probst A.J."/>
            <person name="Thomas B.C."/>
            <person name="Singh A."/>
            <person name="Wilkins M.J."/>
            <person name="Karaoz U."/>
            <person name="Brodie E.L."/>
            <person name="Williams K.H."/>
            <person name="Hubbard S.S."/>
            <person name="Banfield J.F."/>
        </authorList>
    </citation>
    <scope>NUCLEOTIDE SEQUENCE [LARGE SCALE GENOMIC DNA]</scope>
</reference>
<evidence type="ECO:0000259" key="1">
    <source>
        <dbReference type="Pfam" id="PF22296"/>
    </source>
</evidence>
<dbReference type="Pfam" id="PF22296">
    <property type="entry name" value="bAvd"/>
    <property type="match status" value="1"/>
</dbReference>
<gene>
    <name evidence="2" type="ORF">A3E36_04775</name>
</gene>
<dbReference type="Proteomes" id="UP000177941">
    <property type="component" value="Unassembled WGS sequence"/>
</dbReference>
<dbReference type="EMBL" id="MHHS01000006">
    <property type="protein sequence ID" value="OGY37548.1"/>
    <property type="molecule type" value="Genomic_DNA"/>
</dbReference>
<dbReference type="InterPro" id="IPR055360">
    <property type="entry name" value="bAvd"/>
</dbReference>
<evidence type="ECO:0000313" key="3">
    <source>
        <dbReference type="Proteomes" id="UP000177941"/>
    </source>
</evidence>
<feature type="domain" description="bAvd-like" evidence="1">
    <location>
        <begin position="37"/>
        <end position="127"/>
    </location>
</feature>
<comment type="caution">
    <text evidence="2">The sequence shown here is derived from an EMBL/GenBank/DDBJ whole genome shotgun (WGS) entry which is preliminary data.</text>
</comment>
<dbReference type="InterPro" id="IPR036583">
    <property type="entry name" value="23S_rRNA_IVS_sf"/>
</dbReference>
<dbReference type="CDD" id="cd16376">
    <property type="entry name" value="Avd_like"/>
    <property type="match status" value="1"/>
</dbReference>
<dbReference type="AlphaFoldDB" id="A0A1G1XBW0"/>
<evidence type="ECO:0000313" key="2">
    <source>
        <dbReference type="EMBL" id="OGY37548.1"/>
    </source>
</evidence>
<organism evidence="2 3">
    <name type="scientific">Candidatus Andersenbacteria bacterium RIFCSPHIGHO2_12_FULL_45_11b</name>
    <dbReference type="NCBI Taxonomy" id="1797282"/>
    <lineage>
        <taxon>Bacteria</taxon>
        <taxon>Candidatus Anderseniibacteriota</taxon>
    </lineage>
</organism>
<dbReference type="Gene3D" id="1.20.1440.60">
    <property type="entry name" value="23S rRNA-intervening sequence"/>
    <property type="match status" value="1"/>
</dbReference>
<proteinExistence type="predicted"/>
<protein>
    <recommendedName>
        <fullName evidence="1">bAvd-like domain-containing protein</fullName>
    </recommendedName>
</protein>
<sequence>MNAHKKSFNNTPPPAISYPQGELPLLKKVKNAYFLWYGQYQILPKTHRHTLGSRIDTLFITLIEVIAAASFMPRQEKLPYVQTAIRKLDAIKILIMILWETKSLDDKKYVIISEPLHEIGRMLGGWSGQLTKAKQEKQNSLLR</sequence>
<accession>A0A1G1XBW0</accession>
<name>A0A1G1XBW0_9BACT</name>